<accession>A0ABU3ZAV8</accession>
<comment type="caution">
    <text evidence="1">The sequence shown here is derived from an EMBL/GenBank/DDBJ whole genome shotgun (WGS) entry which is preliminary data.</text>
</comment>
<keyword evidence="2" id="KW-1185">Reference proteome</keyword>
<dbReference type="EMBL" id="JAWJZB010000011">
    <property type="protein sequence ID" value="MDV5089055.1"/>
    <property type="molecule type" value="Genomic_DNA"/>
</dbReference>
<evidence type="ECO:0000313" key="1">
    <source>
        <dbReference type="EMBL" id="MDV5089055.1"/>
    </source>
</evidence>
<proteinExistence type="predicted"/>
<protein>
    <submittedName>
        <fullName evidence="1">Uncharacterized protein</fullName>
    </submittedName>
</protein>
<reference evidence="1 2" key="1">
    <citation type="submission" date="2023-10" db="EMBL/GenBank/DDBJ databases">
        <title>Veillonella sp. nov., isolated from a pig farm feces dump.</title>
        <authorList>
            <person name="Chang Y.-H."/>
        </authorList>
    </citation>
    <scope>NUCLEOTIDE SEQUENCE [LARGE SCALE GENOMIC DNA]</scope>
    <source>
        <strain evidence="1 2">YH-vei2233</strain>
    </source>
</reference>
<sequence length="99" mass="11155">MSLRKYIRDILHSTVEGAGQWVLFTALVVSENELRAGILGIWHSTWEAESGGIYGSDCTVNGLREEFWRFYVLWAYGKIYVICDSADAVENGKAYTLGE</sequence>
<organism evidence="1 2">
    <name type="scientific">Veillonella absiana</name>
    <dbReference type="NCBI Taxonomy" id="3079305"/>
    <lineage>
        <taxon>Bacteria</taxon>
        <taxon>Bacillati</taxon>
        <taxon>Bacillota</taxon>
        <taxon>Negativicutes</taxon>
        <taxon>Veillonellales</taxon>
        <taxon>Veillonellaceae</taxon>
        <taxon>Veillonella</taxon>
    </lineage>
</organism>
<gene>
    <name evidence="1" type="ORF">RVY80_09505</name>
</gene>
<evidence type="ECO:0000313" key="2">
    <source>
        <dbReference type="Proteomes" id="UP001272515"/>
    </source>
</evidence>
<dbReference type="RefSeq" id="WP_317330425.1">
    <property type="nucleotide sequence ID" value="NZ_JAWJZA010000012.1"/>
</dbReference>
<dbReference type="Proteomes" id="UP001272515">
    <property type="component" value="Unassembled WGS sequence"/>
</dbReference>
<name>A0ABU3ZAV8_9FIRM</name>